<dbReference type="RefSeq" id="WP_144305752.1">
    <property type="nucleotide sequence ID" value="NZ_CP039543.1"/>
</dbReference>
<dbReference type="OrthoDB" id="9255822at2"/>
<evidence type="ECO:0000256" key="1">
    <source>
        <dbReference type="SAM" id="MobiDB-lite"/>
    </source>
</evidence>
<name>A0A6P1ZEF0_9BACT</name>
<evidence type="ECO:0000313" key="3">
    <source>
        <dbReference type="EMBL" id="TVM33024.1"/>
    </source>
</evidence>
<accession>A0A6P1ZEF0</accession>
<feature type="region of interest" description="Disordered" evidence="1">
    <location>
        <begin position="48"/>
        <end position="67"/>
    </location>
</feature>
<evidence type="ECO:0000313" key="2">
    <source>
        <dbReference type="EMBL" id="QJT08508.1"/>
    </source>
</evidence>
<evidence type="ECO:0000313" key="4">
    <source>
        <dbReference type="Proteomes" id="UP000434052"/>
    </source>
</evidence>
<dbReference type="Gene3D" id="6.10.180.30">
    <property type="match status" value="1"/>
</dbReference>
<gene>
    <name evidence="3" type="ORF">DQK91_12725</name>
    <name evidence="2" type="ORF">E8L03_06025</name>
</gene>
<reference evidence="2 5" key="2">
    <citation type="submission" date="2019-04" db="EMBL/GenBank/DDBJ databases">
        <title>Isolation and culture of sulfate reducing bacteria from the cold seep of the South China Sea.</title>
        <authorList>
            <person name="Sun C."/>
            <person name="Liu R."/>
        </authorList>
    </citation>
    <scope>NUCLEOTIDE SEQUENCE [LARGE SCALE GENOMIC DNA]</scope>
    <source>
        <strain evidence="2 5">CS1</strain>
    </source>
</reference>
<dbReference type="EMBL" id="QMIF01000008">
    <property type="protein sequence ID" value="TVM33024.1"/>
    <property type="molecule type" value="Genomic_DNA"/>
</dbReference>
<keyword evidence="5" id="KW-1185">Reference proteome</keyword>
<proteinExistence type="predicted"/>
<reference evidence="3 4" key="1">
    <citation type="submission" date="2018-06" db="EMBL/GenBank/DDBJ databases">
        <title>Complete genome of Desulfovibrio marinus P48SEP.</title>
        <authorList>
            <person name="Crispim J.S."/>
            <person name="Vidigal P.M.P."/>
            <person name="Silva L.C.F."/>
            <person name="Araujo L.C."/>
            <person name="Laguardia C.N."/>
            <person name="Dias R.S."/>
            <person name="Sousa M.P."/>
            <person name="Paula S.O."/>
            <person name="Silva C."/>
        </authorList>
    </citation>
    <scope>NUCLEOTIDE SEQUENCE [LARGE SCALE GENOMIC DNA]</scope>
    <source>
        <strain evidence="3 4">P48SEP</strain>
    </source>
</reference>
<dbReference type="EMBL" id="CP039543">
    <property type="protein sequence ID" value="QJT08508.1"/>
    <property type="molecule type" value="Genomic_DNA"/>
</dbReference>
<dbReference type="Proteomes" id="UP000503251">
    <property type="component" value="Chromosome"/>
</dbReference>
<organism evidence="3 4">
    <name type="scientific">Oceanidesulfovibrio marinus</name>
    <dbReference type="NCBI Taxonomy" id="370038"/>
    <lineage>
        <taxon>Bacteria</taxon>
        <taxon>Pseudomonadati</taxon>
        <taxon>Thermodesulfobacteriota</taxon>
        <taxon>Desulfovibrionia</taxon>
        <taxon>Desulfovibrionales</taxon>
        <taxon>Desulfovibrionaceae</taxon>
        <taxon>Oceanidesulfovibrio</taxon>
    </lineage>
</organism>
<sequence>MSKTRITFYMSMDTIEKAKNAAYWTPGMTLSSLAESALAQHIEELEVQRSEPFPRREGELAKGRPAK</sequence>
<dbReference type="AlphaFoldDB" id="A0A6P1ZEF0"/>
<dbReference type="Proteomes" id="UP000434052">
    <property type="component" value="Unassembled WGS sequence"/>
</dbReference>
<protein>
    <recommendedName>
        <fullName evidence="6">Centromere-binding protein ParB C-terminal domain-containing protein</fullName>
    </recommendedName>
</protein>
<evidence type="ECO:0008006" key="6">
    <source>
        <dbReference type="Google" id="ProtNLM"/>
    </source>
</evidence>
<evidence type="ECO:0000313" key="5">
    <source>
        <dbReference type="Proteomes" id="UP000503251"/>
    </source>
</evidence>